<evidence type="ECO:0000313" key="1">
    <source>
        <dbReference type="EMBL" id="TFC48910.1"/>
    </source>
</evidence>
<organism evidence="1 2">
    <name type="scientific">Cryobacterium shii</name>
    <dbReference type="NCBI Taxonomy" id="1259235"/>
    <lineage>
        <taxon>Bacteria</taxon>
        <taxon>Bacillati</taxon>
        <taxon>Actinomycetota</taxon>
        <taxon>Actinomycetes</taxon>
        <taxon>Micrococcales</taxon>
        <taxon>Microbacteriaceae</taxon>
        <taxon>Cryobacterium</taxon>
    </lineage>
</organism>
<proteinExistence type="predicted"/>
<dbReference type="EMBL" id="SOFY01000031">
    <property type="protein sequence ID" value="TFC48910.1"/>
    <property type="molecule type" value="Genomic_DNA"/>
</dbReference>
<gene>
    <name evidence="1" type="ORF">E3O49_06785</name>
</gene>
<evidence type="ECO:0000313" key="2">
    <source>
        <dbReference type="Proteomes" id="UP000297403"/>
    </source>
</evidence>
<dbReference type="Proteomes" id="UP000297403">
    <property type="component" value="Unassembled WGS sequence"/>
</dbReference>
<accession>A0AAQ2C6X0</accession>
<keyword evidence="2" id="KW-1185">Reference proteome</keyword>
<comment type="caution">
    <text evidence="1">The sequence shown here is derived from an EMBL/GenBank/DDBJ whole genome shotgun (WGS) entry which is preliminary data.</text>
</comment>
<sequence length="206" mass="22644">MTSGDSMQTQLLAHKYFYIPWADRVNNFDPGAEFGQLIARAAGLPLQVAVPLKNQMPESLKRADFVTEKSSGHLGNQARVVVILHPTLKLLSRALPSDSTSQVGVVEFATVRMHGWAAANGAFNVATREVPDSVGVAETKLYERILWNGNNGWADAAGKRDALRDLRELRVLGKLDKDLLIGYMVSREDYEAVVRLGKLVDAVLTE</sequence>
<name>A0AAQ2C6X0_9MICO</name>
<reference evidence="1 2" key="1">
    <citation type="submission" date="2019-03" db="EMBL/GenBank/DDBJ databases">
        <title>Genomics of glacier-inhabiting Cryobacterium strains.</title>
        <authorList>
            <person name="Liu Q."/>
            <person name="Xin Y.-H."/>
        </authorList>
    </citation>
    <scope>NUCLEOTIDE SEQUENCE [LARGE SCALE GENOMIC DNA]</scope>
    <source>
        <strain evidence="2">TMT1-22</strain>
    </source>
</reference>
<dbReference type="AlphaFoldDB" id="A0AAQ2C6X0"/>
<protein>
    <submittedName>
        <fullName evidence="1">Uncharacterized protein</fullName>
    </submittedName>
</protein>
<dbReference type="RefSeq" id="WP_134451214.1">
    <property type="nucleotide sequence ID" value="NZ_SOFY01000031.1"/>
</dbReference>